<dbReference type="Proteomes" id="UP000543836">
    <property type="component" value="Unassembled WGS sequence"/>
</dbReference>
<feature type="domain" description="Transposase TnpC homeodomain" evidence="4">
    <location>
        <begin position="34"/>
        <end position="106"/>
    </location>
</feature>
<accession>A0A7W6ZQ96</accession>
<organism evidence="5 6">
    <name type="scientific">Rhizobium leucaenae</name>
    <dbReference type="NCBI Taxonomy" id="29450"/>
    <lineage>
        <taxon>Bacteria</taxon>
        <taxon>Pseudomonadati</taxon>
        <taxon>Pseudomonadota</taxon>
        <taxon>Alphaproteobacteria</taxon>
        <taxon>Hyphomicrobiales</taxon>
        <taxon>Rhizobiaceae</taxon>
        <taxon>Rhizobium/Agrobacterium group</taxon>
        <taxon>Rhizobium</taxon>
    </lineage>
</organism>
<sequence length="615" mass="67100">MLDAADLPNDIAALKAMLIAAQAREVRRDERIERLEKLVAAFKQAAFGRKSEKVDPEQFDLALEDLETAIAAVHAEDEADSPSGKPHPKLRAANRGSLPAHLPRIEEIIEPESLICACGGGLHCIGEDVSERLDVVPAQFRVIVTRRPKYACRSCTDGVTQAPAPARLIQAGLPTEATIAHVLVSKYADHLPLYRQAQIMSRQGVDLDRSTLADWVGRAAFELRPVFDALIADLKRSTKLFMDETRAPVLDPGSRKTKTGYIWALARDDRPWGGAAPPGVAFTYAPGRGGHHAERILQGFTGVLHVDGYAGYNRLIAPNRVGPDIKLAYCWAHARCKLVEITRTGAAPIAEDGVKRICELYRVEAELRGLDADARLAGRQARSAPLIADMRTWLTHHRARVAGKSPLGEALAYIAKHWDGLCIFLTDGRIEIDNNAVERTIRPHAGPESLCTPSLSVCKHWKRLRVSGATRAALSGYRGLDRRRSQVAGPDLTGAPGTTCSADNTFVLIRWRIRWLVTPKAVAASVMVSHSPSLSADLYAWIARTCLTEATRCAVQVFPCPVGIPIRLSDAAICSSDQRPAMLRITARASSVVAQPCSPVRGLRTFNSECLPPFQ</sequence>
<dbReference type="Pfam" id="PF13007">
    <property type="entry name" value="LZ_Tnp_IS66"/>
    <property type="match status" value="1"/>
</dbReference>
<dbReference type="EMBL" id="JACIIG010000001">
    <property type="protein sequence ID" value="MBB4566739.1"/>
    <property type="molecule type" value="Genomic_DNA"/>
</dbReference>
<dbReference type="PANTHER" id="PTHR33678">
    <property type="entry name" value="BLL1576 PROTEIN"/>
    <property type="match status" value="1"/>
</dbReference>
<feature type="domain" description="Transposase IS66 zinc-finger binding" evidence="3">
    <location>
        <begin position="115"/>
        <end position="155"/>
    </location>
</feature>
<comment type="caution">
    <text evidence="5">The sequence shown here is derived from an EMBL/GenBank/DDBJ whole genome shotgun (WGS) entry which is preliminary data.</text>
</comment>
<evidence type="ECO:0000313" key="6">
    <source>
        <dbReference type="Proteomes" id="UP000543836"/>
    </source>
</evidence>
<keyword evidence="6" id="KW-1185">Reference proteome</keyword>
<proteinExistence type="predicted"/>
<evidence type="ECO:0000256" key="1">
    <source>
        <dbReference type="SAM" id="MobiDB-lite"/>
    </source>
</evidence>
<dbReference type="InterPro" id="IPR052344">
    <property type="entry name" value="Transposase-related"/>
</dbReference>
<dbReference type="InterPro" id="IPR024463">
    <property type="entry name" value="Transposase_TnpC_homeodom"/>
</dbReference>
<name>A0A7W6ZQ96_9HYPH</name>
<dbReference type="Pfam" id="PF13005">
    <property type="entry name" value="zf-IS66"/>
    <property type="match status" value="1"/>
</dbReference>
<dbReference type="PANTHER" id="PTHR33678:SF1">
    <property type="entry name" value="BLL1576 PROTEIN"/>
    <property type="match status" value="1"/>
</dbReference>
<evidence type="ECO:0000313" key="5">
    <source>
        <dbReference type="EMBL" id="MBB4566739.1"/>
    </source>
</evidence>
<dbReference type="InterPro" id="IPR024474">
    <property type="entry name" value="Znf_dom_IS66"/>
</dbReference>
<reference evidence="5 6" key="1">
    <citation type="submission" date="2020-08" db="EMBL/GenBank/DDBJ databases">
        <title>Genomic Encyclopedia of Type Strains, Phase IV (KMG-V): Genome sequencing to study the core and pangenomes of soil and plant-associated prokaryotes.</title>
        <authorList>
            <person name="Whitman W."/>
        </authorList>
    </citation>
    <scope>NUCLEOTIDE SEQUENCE [LARGE SCALE GENOMIC DNA]</scope>
    <source>
        <strain evidence="5 6">SEMIA 492</strain>
    </source>
</reference>
<evidence type="ECO:0000259" key="2">
    <source>
        <dbReference type="Pfam" id="PF03050"/>
    </source>
</evidence>
<dbReference type="NCBIfam" id="NF033517">
    <property type="entry name" value="transpos_IS66"/>
    <property type="match status" value="1"/>
</dbReference>
<dbReference type="AlphaFoldDB" id="A0A7W6ZQ96"/>
<dbReference type="InterPro" id="IPR004291">
    <property type="entry name" value="Transposase_IS66_central"/>
</dbReference>
<protein>
    <submittedName>
        <fullName evidence="5">Transposase</fullName>
    </submittedName>
</protein>
<evidence type="ECO:0000259" key="4">
    <source>
        <dbReference type="Pfam" id="PF13007"/>
    </source>
</evidence>
<dbReference type="Pfam" id="PF03050">
    <property type="entry name" value="DDE_Tnp_IS66"/>
    <property type="match status" value="1"/>
</dbReference>
<gene>
    <name evidence="5" type="ORF">GGE60_000827</name>
</gene>
<evidence type="ECO:0000259" key="3">
    <source>
        <dbReference type="Pfam" id="PF13005"/>
    </source>
</evidence>
<feature type="domain" description="Transposase IS66 central" evidence="2">
    <location>
        <begin position="172"/>
        <end position="444"/>
    </location>
</feature>
<feature type="region of interest" description="Disordered" evidence="1">
    <location>
        <begin position="75"/>
        <end position="95"/>
    </location>
</feature>